<reference evidence="2 3" key="1">
    <citation type="submission" date="2016-10" db="EMBL/GenBank/DDBJ databases">
        <authorList>
            <person name="Cai Z."/>
        </authorList>
    </citation>
    <scope>NUCLEOTIDE SEQUENCE [LARGE SCALE GENOMIC DNA]</scope>
</reference>
<dbReference type="EMBL" id="FNXT01000186">
    <property type="protein sequence ID" value="SZX61979.1"/>
    <property type="molecule type" value="Genomic_DNA"/>
</dbReference>
<proteinExistence type="predicted"/>
<feature type="compositionally biased region" description="Basic and acidic residues" evidence="1">
    <location>
        <begin position="168"/>
        <end position="179"/>
    </location>
</feature>
<dbReference type="AlphaFoldDB" id="A0A383VB53"/>
<sequence length="186" mass="19221">MLTSTNSRVVSSSRCSARSAGTLAVRPARVVQARASSRDQNDALASTAFAATAAALLLVSSPVSAAELSPNPLAVTADGNIFSKLWNKVPKASPVTEDPYGADAKAGKTLASTKKAMPIITEQEAVAPEAFPNPAASRIPGAKPAVLAAAEGDEQRGPNRGQFEGLNEGDRQRLIDEKSPAQASRK</sequence>
<name>A0A383VB53_TETOB</name>
<evidence type="ECO:0000256" key="1">
    <source>
        <dbReference type="SAM" id="MobiDB-lite"/>
    </source>
</evidence>
<evidence type="ECO:0000313" key="3">
    <source>
        <dbReference type="Proteomes" id="UP000256970"/>
    </source>
</evidence>
<gene>
    <name evidence="2" type="ORF">BQ4739_LOCUS2528</name>
</gene>
<dbReference type="Proteomes" id="UP000256970">
    <property type="component" value="Unassembled WGS sequence"/>
</dbReference>
<feature type="region of interest" description="Disordered" evidence="1">
    <location>
        <begin position="128"/>
        <end position="186"/>
    </location>
</feature>
<organism evidence="2 3">
    <name type="scientific">Tetradesmus obliquus</name>
    <name type="common">Green alga</name>
    <name type="synonym">Acutodesmus obliquus</name>
    <dbReference type="NCBI Taxonomy" id="3088"/>
    <lineage>
        <taxon>Eukaryota</taxon>
        <taxon>Viridiplantae</taxon>
        <taxon>Chlorophyta</taxon>
        <taxon>core chlorophytes</taxon>
        <taxon>Chlorophyceae</taxon>
        <taxon>CS clade</taxon>
        <taxon>Sphaeropleales</taxon>
        <taxon>Scenedesmaceae</taxon>
        <taxon>Tetradesmus</taxon>
    </lineage>
</organism>
<accession>A0A383VB53</accession>
<evidence type="ECO:0000313" key="2">
    <source>
        <dbReference type="EMBL" id="SZX61979.1"/>
    </source>
</evidence>
<protein>
    <submittedName>
        <fullName evidence="2">Uncharacterized protein</fullName>
    </submittedName>
</protein>
<keyword evidence="3" id="KW-1185">Reference proteome</keyword>